<keyword evidence="3" id="KW-0049">Antioxidant</keyword>
<keyword evidence="5" id="KW-1015">Disulfide bond</keyword>
<evidence type="ECO:0000256" key="5">
    <source>
        <dbReference type="ARBA" id="ARBA00023157"/>
    </source>
</evidence>
<evidence type="ECO:0000256" key="4">
    <source>
        <dbReference type="ARBA" id="ARBA00023002"/>
    </source>
</evidence>
<evidence type="ECO:0000256" key="2">
    <source>
        <dbReference type="ARBA" id="ARBA00022559"/>
    </source>
</evidence>
<dbReference type="InterPro" id="IPR013766">
    <property type="entry name" value="Thioredoxin_domain"/>
</dbReference>
<dbReference type="InterPro" id="IPR050924">
    <property type="entry name" value="Peroxiredoxin_BCP/PrxQ"/>
</dbReference>
<sequence length="159" mass="16992">MPHPMIGKPAPPISLPDTKGQTYTVPIGQKPVAVFFFPKAGTAVCTAQACSFRDAKADSITFKRYPELEVVGISADSTSAQASFADTNNLEYPILSDPKDETRKAYKVSRDFFGLAPGRETFFIDTKGIVRGVCESALSGAAHAAFVEKILAETEGGTK</sequence>
<dbReference type="Pfam" id="PF00578">
    <property type="entry name" value="AhpC-TSA"/>
    <property type="match status" value="1"/>
</dbReference>
<protein>
    <recommendedName>
        <fullName evidence="1">thioredoxin-dependent peroxiredoxin</fullName>
        <ecNumber evidence="1">1.11.1.24</ecNumber>
    </recommendedName>
    <alternativeName>
        <fullName evidence="7">Thioredoxin peroxidase</fullName>
    </alternativeName>
</protein>
<evidence type="ECO:0000256" key="8">
    <source>
        <dbReference type="ARBA" id="ARBA00038489"/>
    </source>
</evidence>
<dbReference type="EC" id="1.11.1.24" evidence="1"/>
<dbReference type="Gene3D" id="3.40.30.10">
    <property type="entry name" value="Glutaredoxin"/>
    <property type="match status" value="1"/>
</dbReference>
<dbReference type="AlphaFoldDB" id="A0AAD9CX81"/>
<evidence type="ECO:0000259" key="10">
    <source>
        <dbReference type="PROSITE" id="PS51352"/>
    </source>
</evidence>
<organism evidence="11 12">
    <name type="scientific">Papiliotrema laurentii</name>
    <name type="common">Cryptococcus laurentii</name>
    <dbReference type="NCBI Taxonomy" id="5418"/>
    <lineage>
        <taxon>Eukaryota</taxon>
        <taxon>Fungi</taxon>
        <taxon>Dikarya</taxon>
        <taxon>Basidiomycota</taxon>
        <taxon>Agaricomycotina</taxon>
        <taxon>Tremellomycetes</taxon>
        <taxon>Tremellales</taxon>
        <taxon>Rhynchogastremaceae</taxon>
        <taxon>Papiliotrema</taxon>
    </lineage>
</organism>
<dbReference type="InterPro" id="IPR036249">
    <property type="entry name" value="Thioredoxin-like_sf"/>
</dbReference>
<dbReference type="PANTHER" id="PTHR42801">
    <property type="entry name" value="THIOREDOXIN-DEPENDENT PEROXIDE REDUCTASE"/>
    <property type="match status" value="1"/>
</dbReference>
<accession>A0AAD9CX81</accession>
<name>A0AAD9CX81_PAPLA</name>
<keyword evidence="12" id="KW-1185">Reference proteome</keyword>
<comment type="catalytic activity">
    <reaction evidence="9">
        <text>a hydroperoxide + [thioredoxin]-dithiol = an alcohol + [thioredoxin]-disulfide + H2O</text>
        <dbReference type="Rhea" id="RHEA:62620"/>
        <dbReference type="Rhea" id="RHEA-COMP:10698"/>
        <dbReference type="Rhea" id="RHEA-COMP:10700"/>
        <dbReference type="ChEBI" id="CHEBI:15377"/>
        <dbReference type="ChEBI" id="CHEBI:29950"/>
        <dbReference type="ChEBI" id="CHEBI:30879"/>
        <dbReference type="ChEBI" id="CHEBI:35924"/>
        <dbReference type="ChEBI" id="CHEBI:50058"/>
        <dbReference type="EC" id="1.11.1.24"/>
    </reaction>
</comment>
<evidence type="ECO:0000313" key="12">
    <source>
        <dbReference type="Proteomes" id="UP001182556"/>
    </source>
</evidence>
<dbReference type="SUPFAM" id="SSF52833">
    <property type="entry name" value="Thioredoxin-like"/>
    <property type="match status" value="1"/>
</dbReference>
<dbReference type="Proteomes" id="UP001182556">
    <property type="component" value="Unassembled WGS sequence"/>
</dbReference>
<dbReference type="GO" id="GO:0005737">
    <property type="term" value="C:cytoplasm"/>
    <property type="evidence" value="ECO:0007669"/>
    <property type="project" value="TreeGrafter"/>
</dbReference>
<evidence type="ECO:0000256" key="9">
    <source>
        <dbReference type="ARBA" id="ARBA00049091"/>
    </source>
</evidence>
<comment type="similarity">
    <text evidence="8">Belongs to the peroxiredoxin family. BCP/PrxQ subfamily.</text>
</comment>
<dbReference type="GO" id="GO:0045454">
    <property type="term" value="P:cell redox homeostasis"/>
    <property type="evidence" value="ECO:0007669"/>
    <property type="project" value="TreeGrafter"/>
</dbReference>
<keyword evidence="6" id="KW-0676">Redox-active center</keyword>
<keyword evidence="2" id="KW-0575">Peroxidase</keyword>
<keyword evidence="4" id="KW-0560">Oxidoreductase</keyword>
<reference evidence="11" key="1">
    <citation type="submission" date="2023-02" db="EMBL/GenBank/DDBJ databases">
        <title>Identification and recombinant expression of a fungal hydrolase from Papiliotrema laurentii that hydrolyzes apple cutin and clears colloidal polyester polyurethane.</title>
        <authorList>
            <consortium name="DOE Joint Genome Institute"/>
            <person name="Roman V.A."/>
            <person name="Bojanowski C."/>
            <person name="Crable B.R."/>
            <person name="Wagner D.N."/>
            <person name="Hung C.S."/>
            <person name="Nadeau L.J."/>
            <person name="Schratz L."/>
            <person name="Haridas S."/>
            <person name="Pangilinan J."/>
            <person name="Lipzen A."/>
            <person name="Na H."/>
            <person name="Yan M."/>
            <person name="Ng V."/>
            <person name="Grigoriev I.V."/>
            <person name="Spatafora J.W."/>
            <person name="Barlow D."/>
            <person name="Biffinger J."/>
            <person name="Kelley-Loughnane N."/>
            <person name="Varaljay V.A."/>
            <person name="Crookes-Goodson W.J."/>
        </authorList>
    </citation>
    <scope>NUCLEOTIDE SEQUENCE</scope>
    <source>
        <strain evidence="11">5307AH</strain>
    </source>
</reference>
<dbReference type="GO" id="GO:0008379">
    <property type="term" value="F:thioredoxin peroxidase activity"/>
    <property type="evidence" value="ECO:0007669"/>
    <property type="project" value="TreeGrafter"/>
</dbReference>
<dbReference type="CDD" id="cd03017">
    <property type="entry name" value="PRX_BCP"/>
    <property type="match status" value="1"/>
</dbReference>
<dbReference type="GO" id="GO:0034599">
    <property type="term" value="P:cellular response to oxidative stress"/>
    <property type="evidence" value="ECO:0007669"/>
    <property type="project" value="TreeGrafter"/>
</dbReference>
<evidence type="ECO:0000256" key="1">
    <source>
        <dbReference type="ARBA" id="ARBA00013017"/>
    </source>
</evidence>
<proteinExistence type="inferred from homology"/>
<dbReference type="InterPro" id="IPR000866">
    <property type="entry name" value="AhpC/TSA"/>
</dbReference>
<dbReference type="EMBL" id="JAODAN010000007">
    <property type="protein sequence ID" value="KAK1923182.1"/>
    <property type="molecule type" value="Genomic_DNA"/>
</dbReference>
<feature type="domain" description="Thioredoxin" evidence="10">
    <location>
        <begin position="4"/>
        <end position="156"/>
    </location>
</feature>
<evidence type="ECO:0000256" key="6">
    <source>
        <dbReference type="ARBA" id="ARBA00023284"/>
    </source>
</evidence>
<dbReference type="PANTHER" id="PTHR42801:SF4">
    <property type="entry name" value="AHPC_TSA FAMILY PROTEIN"/>
    <property type="match status" value="1"/>
</dbReference>
<comment type="caution">
    <text evidence="11">The sequence shown here is derived from an EMBL/GenBank/DDBJ whole genome shotgun (WGS) entry which is preliminary data.</text>
</comment>
<evidence type="ECO:0000256" key="7">
    <source>
        <dbReference type="ARBA" id="ARBA00032824"/>
    </source>
</evidence>
<dbReference type="PROSITE" id="PS51352">
    <property type="entry name" value="THIOREDOXIN_2"/>
    <property type="match status" value="1"/>
</dbReference>
<evidence type="ECO:0000313" key="11">
    <source>
        <dbReference type="EMBL" id="KAK1923182.1"/>
    </source>
</evidence>
<gene>
    <name evidence="11" type="ORF">DB88DRAFT_494125</name>
</gene>
<evidence type="ECO:0000256" key="3">
    <source>
        <dbReference type="ARBA" id="ARBA00022862"/>
    </source>
</evidence>